<sequence length="261" mass="28051">MDLEEAADRLYALDPDDFTGERESLAKSARQAGDASLAKEIGRLRKPTVAAWAVNHAARAAPDAFAELADLGGRLRAAWADQDPAAIAELTRERGPLTARLARLVREHAERAGRPLTGGAATEMEQTLDAATVDEGAAREVRRGRLTRPLSYTGFTPAPAPAAPRAKTATGKTAAKRPAGKRLEREPEDRRRKELEQALAAAERAAEEAERGHGEWAGELAEATAEHDRAAARVESLTRQLAEARQNLAAAEHRRAVAARS</sequence>
<name>A0A2W2FVA5_9ACTN</name>
<evidence type="ECO:0000313" key="2">
    <source>
        <dbReference type="EMBL" id="PZG18754.1"/>
    </source>
</evidence>
<dbReference type="Proteomes" id="UP000248544">
    <property type="component" value="Unassembled WGS sequence"/>
</dbReference>
<evidence type="ECO:0000313" key="3">
    <source>
        <dbReference type="Proteomes" id="UP000248544"/>
    </source>
</evidence>
<keyword evidence="3" id="KW-1185">Reference proteome</keyword>
<organism evidence="2 3">
    <name type="scientific">Spongiactinospora gelatinilytica</name>
    <dbReference type="NCBI Taxonomy" id="2666298"/>
    <lineage>
        <taxon>Bacteria</taxon>
        <taxon>Bacillati</taxon>
        <taxon>Actinomycetota</taxon>
        <taxon>Actinomycetes</taxon>
        <taxon>Streptosporangiales</taxon>
        <taxon>Streptosporangiaceae</taxon>
        <taxon>Spongiactinospora</taxon>
    </lineage>
</organism>
<feature type="compositionally biased region" description="Basic and acidic residues" evidence="1">
    <location>
        <begin position="181"/>
        <end position="196"/>
    </location>
</feature>
<comment type="caution">
    <text evidence="2">The sequence shown here is derived from an EMBL/GenBank/DDBJ whole genome shotgun (WGS) entry which is preliminary data.</text>
</comment>
<feature type="compositionally biased region" description="Low complexity" evidence="1">
    <location>
        <begin position="163"/>
        <end position="173"/>
    </location>
</feature>
<dbReference type="AlphaFoldDB" id="A0A2W2FVA5"/>
<evidence type="ECO:0000256" key="1">
    <source>
        <dbReference type="SAM" id="MobiDB-lite"/>
    </source>
</evidence>
<feature type="region of interest" description="Disordered" evidence="1">
    <location>
        <begin position="129"/>
        <end position="234"/>
    </location>
</feature>
<protein>
    <submittedName>
        <fullName evidence="2">Uncharacterized protein</fullName>
    </submittedName>
</protein>
<dbReference type="EMBL" id="POUA01000656">
    <property type="protein sequence ID" value="PZG18754.1"/>
    <property type="molecule type" value="Genomic_DNA"/>
</dbReference>
<gene>
    <name evidence="2" type="ORF">C1I98_38245</name>
</gene>
<reference evidence="2 3" key="1">
    <citation type="submission" date="2018-01" db="EMBL/GenBank/DDBJ databases">
        <title>Draft genome sequence of Sphaerisporangium sp. 7K107.</title>
        <authorList>
            <person name="Sahin N."/>
            <person name="Saygin H."/>
            <person name="Ay H."/>
        </authorList>
    </citation>
    <scope>NUCLEOTIDE SEQUENCE [LARGE SCALE GENOMIC DNA]</scope>
    <source>
        <strain evidence="2 3">7K107</strain>
    </source>
</reference>
<feature type="non-terminal residue" evidence="2">
    <location>
        <position position="261"/>
    </location>
</feature>
<proteinExistence type="predicted"/>
<accession>A0A2W2FVA5</accession>
<feature type="compositionally biased region" description="Basic and acidic residues" evidence="1">
    <location>
        <begin position="204"/>
        <end position="216"/>
    </location>
</feature>